<dbReference type="InterPro" id="IPR007899">
    <property type="entry name" value="CHAD_dom"/>
</dbReference>
<keyword evidence="4" id="KW-1185">Reference proteome</keyword>
<evidence type="ECO:0000256" key="1">
    <source>
        <dbReference type="SAM" id="MobiDB-lite"/>
    </source>
</evidence>
<evidence type="ECO:0000313" key="4">
    <source>
        <dbReference type="Proteomes" id="UP000820669"/>
    </source>
</evidence>
<dbReference type="RefSeq" id="WP_169385804.1">
    <property type="nucleotide sequence ID" value="NZ_JAAXLA010000149.1"/>
</dbReference>
<evidence type="ECO:0000313" key="3">
    <source>
        <dbReference type="EMBL" id="NMI02308.1"/>
    </source>
</evidence>
<proteinExistence type="predicted"/>
<accession>A0ABX1SNC0</accession>
<dbReference type="InterPro" id="IPR033469">
    <property type="entry name" value="CYTH-like_dom_sf"/>
</dbReference>
<sequence length="510" mass="55633">MANTTTATLSTTYRGPAAAGAPRLAGLPGVSTVAADPQQVLETERYDTDDLRLSAAGIELSLHRGDGTAHWQLRLPDGDDEELLRLPAAVPDVEGVDPDGPPGELDELIRGVRRDRPVRPVGRVRTVRVRTGLRGAGERLLAELVQDEVTIATLGGSTDLSSWTEIELRRVEGDAGLLTAVEQRIREIGAAPAPRGAAAALDRLLIPAPPRRRRAGKKGSAGAVLMDYVGTQVDRIAEQDLRARRDEPDAVHQLRVAARRLRSALQAYGPLLDCSRTRPLVAELRWLGQALAPARDIDVLRERITAQLDRTEPELVLGPVRAQVTRYFARAEAEARAAMLTELDGQRYTALRLALSELLTDPPLTRRAARPARRELPRLAARSARKLERAVTGALAADGTHRAEAVHTARKKSKRLRYATEVARPAVGGDAKRFGRALKGMQRALGDHQDMVVARGVLRELGAQAHSAGENGFTFGLLYGRDVKAAQQIEARLPELWRAAWATKNRRWLP</sequence>
<gene>
    <name evidence="3" type="ORF">HF526_34255</name>
</gene>
<reference evidence="3 4" key="1">
    <citation type="submission" date="2020-04" db="EMBL/GenBank/DDBJ databases">
        <authorList>
            <person name="Klaysubun C."/>
            <person name="Duangmal K."/>
            <person name="Lipun K."/>
        </authorList>
    </citation>
    <scope>NUCLEOTIDE SEQUENCE [LARGE SCALE GENOMIC DNA]</scope>
    <source>
        <strain evidence="3 4">K10HN5</strain>
    </source>
</reference>
<protein>
    <submittedName>
        <fullName evidence="3">CHAD domain-containing protein</fullName>
    </submittedName>
</protein>
<dbReference type="SMART" id="SM00880">
    <property type="entry name" value="CHAD"/>
    <property type="match status" value="1"/>
</dbReference>
<dbReference type="InterPro" id="IPR038186">
    <property type="entry name" value="CHAD_dom_sf"/>
</dbReference>
<comment type="caution">
    <text evidence="3">The sequence shown here is derived from an EMBL/GenBank/DDBJ whole genome shotgun (WGS) entry which is preliminary data.</text>
</comment>
<dbReference type="PANTHER" id="PTHR39339">
    <property type="entry name" value="SLR1444 PROTEIN"/>
    <property type="match status" value="1"/>
</dbReference>
<organism evidence="3 4">
    <name type="scientific">Pseudonocardia acidicola</name>
    <dbReference type="NCBI Taxonomy" id="2724939"/>
    <lineage>
        <taxon>Bacteria</taxon>
        <taxon>Bacillati</taxon>
        <taxon>Actinomycetota</taxon>
        <taxon>Actinomycetes</taxon>
        <taxon>Pseudonocardiales</taxon>
        <taxon>Pseudonocardiaceae</taxon>
        <taxon>Pseudonocardia</taxon>
    </lineage>
</organism>
<dbReference type="PROSITE" id="PS51708">
    <property type="entry name" value="CHAD"/>
    <property type="match status" value="1"/>
</dbReference>
<feature type="region of interest" description="Disordered" evidence="1">
    <location>
        <begin position="1"/>
        <end position="23"/>
    </location>
</feature>
<evidence type="ECO:0000259" key="2">
    <source>
        <dbReference type="PROSITE" id="PS51708"/>
    </source>
</evidence>
<name>A0ABX1SNC0_9PSEU</name>
<dbReference type="Pfam" id="PF05235">
    <property type="entry name" value="CHAD"/>
    <property type="match status" value="1"/>
</dbReference>
<dbReference type="Proteomes" id="UP000820669">
    <property type="component" value="Unassembled WGS sequence"/>
</dbReference>
<feature type="domain" description="CHAD" evidence="2">
    <location>
        <begin position="218"/>
        <end position="502"/>
    </location>
</feature>
<dbReference type="SUPFAM" id="SSF55154">
    <property type="entry name" value="CYTH-like phosphatases"/>
    <property type="match status" value="1"/>
</dbReference>
<dbReference type="Gene3D" id="1.40.20.10">
    <property type="entry name" value="CHAD domain"/>
    <property type="match status" value="1"/>
</dbReference>
<dbReference type="EMBL" id="JAAXLA010000149">
    <property type="protein sequence ID" value="NMI02308.1"/>
    <property type="molecule type" value="Genomic_DNA"/>
</dbReference>
<dbReference type="PANTHER" id="PTHR39339:SF1">
    <property type="entry name" value="CHAD DOMAIN-CONTAINING PROTEIN"/>
    <property type="match status" value="1"/>
</dbReference>